<evidence type="ECO:0000313" key="2">
    <source>
        <dbReference type="Proteomes" id="UP000030740"/>
    </source>
</evidence>
<dbReference type="EMBL" id="JQ267518">
    <property type="protein sequence ID" value="AFE86104.1"/>
    <property type="molecule type" value="Genomic_DNA"/>
</dbReference>
<name>A0A0A6Z565_9CAUD</name>
<sequence>MSVKRYNPELEKDGGLGVPCLTMRSNSIGSWVDYHEYAALEARCAALAAENAGLRDINAWCKTDAFKNMYREFKTAESLGCPDVDCMHDAMLTAIMHAPETPATDAFLAEVRARGVEMLRKHPAIKLCSLTHVCDEFAAQLRKGGA</sequence>
<keyword evidence="2" id="KW-1185">Reference proteome</keyword>
<protein>
    <submittedName>
        <fullName evidence="1">Uncharacterized protein</fullName>
    </submittedName>
</protein>
<evidence type="ECO:0000313" key="1">
    <source>
        <dbReference type="EMBL" id="AFE86104.1"/>
    </source>
</evidence>
<gene>
    <name evidence="1" type="ORF">phiKDA1_11</name>
</gene>
<reference evidence="1 2" key="1">
    <citation type="submission" date="2011-12" db="EMBL/GenBank/DDBJ databases">
        <title>Genome of multiresistant Enterobacter cloacae podovirus phiKDA1 - a new EPS depolymerase producing member of phiKMV supergroup.</title>
        <authorList>
            <person name="Dabrowski K."/>
            <person name="Hejnowicz M.S."/>
            <person name="Gajewska J."/>
            <person name="Lobocka M.B."/>
        </authorList>
    </citation>
    <scope>NUCLEOTIDE SEQUENCE [LARGE SCALE GENOMIC DNA]</scope>
</reference>
<organism evidence="1 2">
    <name type="scientific">Enterobacter phage phiKDA1</name>
    <dbReference type="NCBI Taxonomy" id="1147139"/>
    <lineage>
        <taxon>Viruses</taxon>
        <taxon>Duplodnaviria</taxon>
        <taxon>Heunggongvirae</taxon>
        <taxon>Uroviricota</taxon>
        <taxon>Caudoviricetes</taxon>
        <taxon>Autographivirales</taxon>
        <taxon>Autoscriptoviridae</taxon>
        <taxon>Slopekvirinae</taxon>
        <taxon>Koutsourovirus</taxon>
        <taxon>Koutsourovirus Pec</taxon>
        <taxon>Koutsourovirus KDA1</taxon>
    </lineage>
</organism>
<accession>A0A0A6Z565</accession>
<proteinExistence type="predicted"/>
<dbReference type="Proteomes" id="UP000030740">
    <property type="component" value="Segment"/>
</dbReference>